<feature type="compositionally biased region" description="Polar residues" evidence="1">
    <location>
        <begin position="300"/>
        <end position="310"/>
    </location>
</feature>
<feature type="compositionally biased region" description="Low complexity" evidence="1">
    <location>
        <begin position="379"/>
        <end position="396"/>
    </location>
</feature>
<sequence length="514" mass="56457">MSTASAVNEMQQDLQLQTLARSFEALLLTIQHLGRKERVLHQRLRYAHDEYLKLADQLPNGTNTRTKIVAEKILGRHPEYEPLHNQSLNPLDVIKALAESGNVGSEALTAIKEGLECCRSINRPNDDKQPPEVNSCYVATRAGVSGNLEKDFTTKGTQGSLRCPFAKPNNKPSENEESHGIEDAFATQNGDTCGHEDLDPIKAEQNDRRSSLTTSAKSSSTRCPVSRCPIRFMDKHSPEEIADYVERHKHEIPRSHAICVQRYQKDSQTMRQLDAKYGNLINMIQGLSVKHQAFLPGHNQDGTPASSSSAERVEKWAEDVGMKSPEQETPSSATEQEAPDSDDDDDERKGHFDRPLREVRVGESPSRPWGIPVPVPQVSFPSAMHSPPAPPAVSAKEPLKEPSALAATADPAKISLSGMRTGRCPFGHDAPKANDQKHDLEIETVRNEASKSEAPDTARPPQEDSADGYFQTGQINPTSSAKVVFNGPVFFGFSPEQTASFLHKLGNTVPSKPS</sequence>
<dbReference type="AlphaFoldDB" id="A0A229YZL8"/>
<evidence type="ECO:0000313" key="3">
    <source>
        <dbReference type="Proteomes" id="UP000215289"/>
    </source>
</evidence>
<dbReference type="OrthoDB" id="5343576at2759"/>
<feature type="compositionally biased region" description="Basic and acidic residues" evidence="1">
    <location>
        <begin position="347"/>
        <end position="361"/>
    </location>
</feature>
<reference evidence="2 3" key="1">
    <citation type="submission" date="2018-08" db="EMBL/GenBank/DDBJ databases">
        <title>Draft genome sequences of two Aspergillus turcosus clinical strains isolated from bronchoalveolar lavage fluid: one azole-susceptible and the other azole-resistant.</title>
        <authorList>
            <person name="Parent-Michaud M."/>
            <person name="Dufresne P.J."/>
            <person name="Fournier E."/>
            <person name="Martineau C."/>
            <person name="Moreira S."/>
            <person name="Perkins V."/>
            <person name="De Repentigny L."/>
            <person name="Dufresne S.F."/>
        </authorList>
    </citation>
    <scope>NUCLEOTIDE SEQUENCE [LARGE SCALE GENOMIC DNA]</scope>
    <source>
        <strain evidence="2">HMR AF 1038</strain>
    </source>
</reference>
<gene>
    <name evidence="2" type="ORF">CFD26_106047</name>
</gene>
<feature type="region of interest" description="Disordered" evidence="1">
    <location>
        <begin position="295"/>
        <end position="475"/>
    </location>
</feature>
<feature type="region of interest" description="Disordered" evidence="1">
    <location>
        <begin position="149"/>
        <end position="179"/>
    </location>
</feature>
<feature type="compositionally biased region" description="Low complexity" evidence="1">
    <location>
        <begin position="211"/>
        <end position="222"/>
    </location>
</feature>
<accession>A0A229YZL8</accession>
<dbReference type="Proteomes" id="UP000215289">
    <property type="component" value="Unassembled WGS sequence"/>
</dbReference>
<comment type="caution">
    <text evidence="2">The sequence shown here is derived from an EMBL/GenBank/DDBJ whole genome shotgun (WGS) entry which is preliminary data.</text>
</comment>
<feature type="region of interest" description="Disordered" evidence="1">
    <location>
        <begin position="205"/>
        <end position="224"/>
    </location>
</feature>
<name>A0A229YZL8_9EURO</name>
<organism evidence="2 3">
    <name type="scientific">Aspergillus turcosus</name>
    <dbReference type="NCBI Taxonomy" id="1245748"/>
    <lineage>
        <taxon>Eukaryota</taxon>
        <taxon>Fungi</taxon>
        <taxon>Dikarya</taxon>
        <taxon>Ascomycota</taxon>
        <taxon>Pezizomycotina</taxon>
        <taxon>Eurotiomycetes</taxon>
        <taxon>Eurotiomycetidae</taxon>
        <taxon>Eurotiales</taxon>
        <taxon>Aspergillaceae</taxon>
        <taxon>Aspergillus</taxon>
        <taxon>Aspergillus subgen. Fumigati</taxon>
    </lineage>
</organism>
<evidence type="ECO:0000313" key="2">
    <source>
        <dbReference type="EMBL" id="RLM01623.1"/>
    </source>
</evidence>
<dbReference type="STRING" id="1245748.A0A229YZL8"/>
<dbReference type="EMBL" id="NIDN02000003">
    <property type="protein sequence ID" value="RLM01623.1"/>
    <property type="molecule type" value="Genomic_DNA"/>
</dbReference>
<proteinExistence type="predicted"/>
<evidence type="ECO:0000256" key="1">
    <source>
        <dbReference type="SAM" id="MobiDB-lite"/>
    </source>
</evidence>
<feature type="compositionally biased region" description="Acidic residues" evidence="1">
    <location>
        <begin position="337"/>
        <end position="346"/>
    </location>
</feature>
<feature type="compositionally biased region" description="Basic and acidic residues" evidence="1">
    <location>
        <begin position="311"/>
        <end position="321"/>
    </location>
</feature>
<feature type="compositionally biased region" description="Basic and acidic residues" evidence="1">
    <location>
        <begin position="429"/>
        <end position="456"/>
    </location>
</feature>
<protein>
    <submittedName>
        <fullName evidence="2">Uncharacterized protein</fullName>
    </submittedName>
</protein>
<keyword evidence="3" id="KW-1185">Reference proteome</keyword>